<evidence type="ECO:0000313" key="4">
    <source>
        <dbReference type="EMBL" id="KZP04355.1"/>
    </source>
</evidence>
<accession>A0A167UVV9</accession>
<dbReference type="PANTHER" id="PTHR43400:SF1">
    <property type="entry name" value="FUMARATE REDUCTASE"/>
    <property type="match status" value="1"/>
</dbReference>
<dbReference type="GO" id="GO:0016491">
    <property type="term" value="F:oxidoreductase activity"/>
    <property type="evidence" value="ECO:0007669"/>
    <property type="project" value="UniProtKB-KW"/>
</dbReference>
<dbReference type="InterPro" id="IPR027477">
    <property type="entry name" value="Succ_DH/fumarate_Rdtase_cat_sf"/>
</dbReference>
<proteinExistence type="predicted"/>
<dbReference type="Pfam" id="PF00173">
    <property type="entry name" value="Cyt-b5"/>
    <property type="match status" value="1"/>
</dbReference>
<dbReference type="Gene3D" id="3.10.120.10">
    <property type="entry name" value="Cytochrome b5-like heme/steroid binding domain"/>
    <property type="match status" value="1"/>
</dbReference>
<evidence type="ECO:0000256" key="1">
    <source>
        <dbReference type="ARBA" id="ARBA00022630"/>
    </source>
</evidence>
<dbReference type="SMART" id="SM01117">
    <property type="entry name" value="Cyt-b5"/>
    <property type="match status" value="1"/>
</dbReference>
<dbReference type="OrthoDB" id="10254877at2759"/>
<dbReference type="InterPro" id="IPR003953">
    <property type="entry name" value="FAD-dep_OxRdtase_2_FAD-bd"/>
</dbReference>
<keyword evidence="5" id="KW-1185">Reference proteome</keyword>
<reference evidence="4 5" key="1">
    <citation type="journal article" date="2016" name="Mol. Biol. Evol.">
        <title>Comparative Genomics of Early-Diverging Mushroom-Forming Fungi Provides Insights into the Origins of Lignocellulose Decay Capabilities.</title>
        <authorList>
            <person name="Nagy L.G."/>
            <person name="Riley R."/>
            <person name="Tritt A."/>
            <person name="Adam C."/>
            <person name="Daum C."/>
            <person name="Floudas D."/>
            <person name="Sun H."/>
            <person name="Yadav J.S."/>
            <person name="Pangilinan J."/>
            <person name="Larsson K.H."/>
            <person name="Matsuura K."/>
            <person name="Barry K."/>
            <person name="Labutti K."/>
            <person name="Kuo R."/>
            <person name="Ohm R.A."/>
            <person name="Bhattacharya S.S."/>
            <person name="Shirouzu T."/>
            <person name="Yoshinaga Y."/>
            <person name="Martin F.M."/>
            <person name="Grigoriev I.V."/>
            <person name="Hibbett D.S."/>
        </authorList>
    </citation>
    <scope>NUCLEOTIDE SEQUENCE [LARGE SCALE GENOMIC DNA]</scope>
    <source>
        <strain evidence="4 5">CBS 109695</strain>
    </source>
</reference>
<dbReference type="PROSITE" id="PS50255">
    <property type="entry name" value="CYTOCHROME_B5_2"/>
    <property type="match status" value="1"/>
</dbReference>
<dbReference type="SUPFAM" id="SSF55856">
    <property type="entry name" value="Cytochrome b5-like heme/steroid binding domain"/>
    <property type="match status" value="1"/>
</dbReference>
<organism evidence="4 5">
    <name type="scientific">Athelia psychrophila</name>
    <dbReference type="NCBI Taxonomy" id="1759441"/>
    <lineage>
        <taxon>Eukaryota</taxon>
        <taxon>Fungi</taxon>
        <taxon>Dikarya</taxon>
        <taxon>Basidiomycota</taxon>
        <taxon>Agaricomycotina</taxon>
        <taxon>Agaricomycetes</taxon>
        <taxon>Agaricomycetidae</taxon>
        <taxon>Atheliales</taxon>
        <taxon>Atheliaceae</taxon>
        <taxon>Athelia</taxon>
    </lineage>
</organism>
<evidence type="ECO:0000313" key="5">
    <source>
        <dbReference type="Proteomes" id="UP000076532"/>
    </source>
</evidence>
<evidence type="ECO:0000259" key="3">
    <source>
        <dbReference type="PROSITE" id="PS50255"/>
    </source>
</evidence>
<feature type="domain" description="Cytochrome b5 heme-binding" evidence="3">
    <location>
        <begin position="308"/>
        <end position="351"/>
    </location>
</feature>
<dbReference type="Gene3D" id="3.90.700.10">
    <property type="entry name" value="Succinate dehydrogenase/fumarate reductase flavoprotein, catalytic domain"/>
    <property type="match status" value="1"/>
</dbReference>
<evidence type="ECO:0000256" key="2">
    <source>
        <dbReference type="ARBA" id="ARBA00023002"/>
    </source>
</evidence>
<dbReference type="InterPro" id="IPR050315">
    <property type="entry name" value="FAD-oxidoreductase_2"/>
</dbReference>
<dbReference type="InterPro" id="IPR001199">
    <property type="entry name" value="Cyt_B5-like_heme/steroid-bd"/>
</dbReference>
<name>A0A167UVV9_9AGAM</name>
<keyword evidence="2" id="KW-0560">Oxidoreductase</keyword>
<dbReference type="AlphaFoldDB" id="A0A167UVV9"/>
<dbReference type="EMBL" id="KV417932">
    <property type="protein sequence ID" value="KZP04355.1"/>
    <property type="molecule type" value="Genomic_DNA"/>
</dbReference>
<sequence>MFMDGNSTKTIYGINGAGTQTQQVAGIPDNAPGVECLRLDDTEASVNTAALFPFSILHLHLLLPVTSAVFFYRGSPPPYVHIKPRTPIRLEHPLTRPSLLPGPQTQARTHRSDTQILGMIITYAQMERLKALAGLNTKRVKIYKKARVTGLVKDECGDEHFAGLDVFSSTTRAAVRGRDQEADCVTGKMWENGKKDPFGRKVILLAFLLCEEPAGAPLPQFFAEGEWPMNGFFSVAVMTSVLHYTMGDIEIDAESCTLSTTQQPIPVLFATDAGAGGVQGANRLTRSSLLGCVVFGRAPTAPAPAPAKDHNTTDDSWVVISGQVLGVTSYLPDHPGEKAIILQARCDATEACNMSNDKVILRCAANSDIGNVKK</sequence>
<dbReference type="PANTHER" id="PTHR43400">
    <property type="entry name" value="FUMARATE REDUCTASE"/>
    <property type="match status" value="1"/>
</dbReference>
<dbReference type="Pfam" id="PF00890">
    <property type="entry name" value="FAD_binding_2"/>
    <property type="match status" value="1"/>
</dbReference>
<dbReference type="InterPro" id="IPR036400">
    <property type="entry name" value="Cyt_B5-like_heme/steroid_sf"/>
</dbReference>
<dbReference type="Proteomes" id="UP000076532">
    <property type="component" value="Unassembled WGS sequence"/>
</dbReference>
<gene>
    <name evidence="4" type="ORF">FIBSPDRAFT_1054734</name>
</gene>
<dbReference type="STRING" id="436010.A0A167UVV9"/>
<keyword evidence="1" id="KW-0285">Flavoprotein</keyword>
<dbReference type="InterPro" id="IPR036188">
    <property type="entry name" value="FAD/NAD-bd_sf"/>
</dbReference>
<protein>
    <recommendedName>
        <fullName evidence="3">Cytochrome b5 heme-binding domain-containing protein</fullName>
    </recommendedName>
</protein>
<dbReference type="Gene3D" id="3.50.50.60">
    <property type="entry name" value="FAD/NAD(P)-binding domain"/>
    <property type="match status" value="1"/>
</dbReference>